<comment type="caution">
    <text evidence="1">The sequence shown here is derived from an EMBL/GenBank/DDBJ whole genome shotgun (WGS) entry which is preliminary data.</text>
</comment>
<dbReference type="Proteomes" id="UP000193160">
    <property type="component" value="Unassembled WGS sequence"/>
</dbReference>
<evidence type="ECO:0000313" key="2">
    <source>
        <dbReference type="Proteomes" id="UP000193160"/>
    </source>
</evidence>
<keyword evidence="2" id="KW-1185">Reference proteome</keyword>
<sequence>MSFFLDEADKLDIPFGELDNASYPFTGRGFTGSKNIILPEYKLMEKRIFQTGDLITIFESKTGKVMKQYEFIKDEGWLQVK</sequence>
<proteinExistence type="predicted"/>
<organism evidence="1 2">
    <name type="scientific">Streptococcus oralis subsp. oralis</name>
    <dbReference type="NCBI Taxonomy" id="1891914"/>
    <lineage>
        <taxon>Bacteria</taxon>
        <taxon>Bacillati</taxon>
        <taxon>Bacillota</taxon>
        <taxon>Bacilli</taxon>
        <taxon>Lactobacillales</taxon>
        <taxon>Streptococcaceae</taxon>
        <taxon>Streptococcus</taxon>
    </lineage>
</organism>
<reference evidence="1 2" key="1">
    <citation type="journal article" date="2016" name="Eur. J. Clin. Microbiol. Infect. Dis.">
        <title>Whole genome sequencing as a tool for phylogenetic analysis of clinical strains of Mitis group streptococci.</title>
        <authorList>
            <person name="Rasmussen L.H."/>
            <person name="Dargis R."/>
            <person name="Hojholt K."/>
            <person name="Christensen J.J."/>
            <person name="Skovgaard O."/>
            <person name="Justesen U.S."/>
            <person name="Rosenvinge F.S."/>
            <person name="Moser C."/>
            <person name="Lukjancenko O."/>
            <person name="Rasmussen S."/>
            <person name="Nielsen X.C."/>
        </authorList>
    </citation>
    <scope>NUCLEOTIDE SEQUENCE [LARGE SCALE GENOMIC DNA]</scope>
    <source>
        <strain evidence="1 2">B_007274_11</strain>
    </source>
</reference>
<gene>
    <name evidence="1" type="ORF">B7712_00995</name>
</gene>
<name>A0A1X1GTS8_STROR</name>
<accession>A0A1X1GTS8</accession>
<protein>
    <submittedName>
        <fullName evidence="1">Uncharacterized protein</fullName>
    </submittedName>
</protein>
<evidence type="ECO:0000313" key="1">
    <source>
        <dbReference type="EMBL" id="ORO74177.1"/>
    </source>
</evidence>
<dbReference type="AlphaFoldDB" id="A0A1X1GTS8"/>
<dbReference type="EMBL" id="NCUT01000024">
    <property type="protein sequence ID" value="ORO74177.1"/>
    <property type="molecule type" value="Genomic_DNA"/>
</dbReference>